<evidence type="ECO:0000313" key="2">
    <source>
        <dbReference type="Proteomes" id="UP000299102"/>
    </source>
</evidence>
<keyword evidence="2" id="KW-1185">Reference proteome</keyword>
<accession>A0A4C1UDL6</accession>
<gene>
    <name evidence="1" type="ORF">EVAR_27285_1</name>
</gene>
<dbReference type="AlphaFoldDB" id="A0A4C1UDL6"/>
<organism evidence="1 2">
    <name type="scientific">Eumeta variegata</name>
    <name type="common">Bagworm moth</name>
    <name type="synonym">Eumeta japonica</name>
    <dbReference type="NCBI Taxonomy" id="151549"/>
    <lineage>
        <taxon>Eukaryota</taxon>
        <taxon>Metazoa</taxon>
        <taxon>Ecdysozoa</taxon>
        <taxon>Arthropoda</taxon>
        <taxon>Hexapoda</taxon>
        <taxon>Insecta</taxon>
        <taxon>Pterygota</taxon>
        <taxon>Neoptera</taxon>
        <taxon>Endopterygota</taxon>
        <taxon>Lepidoptera</taxon>
        <taxon>Glossata</taxon>
        <taxon>Ditrysia</taxon>
        <taxon>Tineoidea</taxon>
        <taxon>Psychidae</taxon>
        <taxon>Oiketicinae</taxon>
        <taxon>Eumeta</taxon>
    </lineage>
</organism>
<sequence length="85" mass="9670">MQEGNGKKRLQSLKTEQRAASRIYLDYLSVALGCMRPLSLFYSDESADGVEERSLVPRSRLHARLRRNATISHVFSCVQPAYINL</sequence>
<dbReference type="EMBL" id="BGZK01000157">
    <property type="protein sequence ID" value="GBP24062.1"/>
    <property type="molecule type" value="Genomic_DNA"/>
</dbReference>
<reference evidence="1 2" key="1">
    <citation type="journal article" date="2019" name="Commun. Biol.">
        <title>The bagworm genome reveals a unique fibroin gene that provides high tensile strength.</title>
        <authorList>
            <person name="Kono N."/>
            <person name="Nakamura H."/>
            <person name="Ohtoshi R."/>
            <person name="Tomita M."/>
            <person name="Numata K."/>
            <person name="Arakawa K."/>
        </authorList>
    </citation>
    <scope>NUCLEOTIDE SEQUENCE [LARGE SCALE GENOMIC DNA]</scope>
</reference>
<dbReference type="Proteomes" id="UP000299102">
    <property type="component" value="Unassembled WGS sequence"/>
</dbReference>
<proteinExistence type="predicted"/>
<protein>
    <submittedName>
        <fullName evidence="1">Uncharacterized protein</fullName>
    </submittedName>
</protein>
<evidence type="ECO:0000313" key="1">
    <source>
        <dbReference type="EMBL" id="GBP24062.1"/>
    </source>
</evidence>
<name>A0A4C1UDL6_EUMVA</name>
<dbReference type="OrthoDB" id="7510738at2759"/>
<comment type="caution">
    <text evidence="1">The sequence shown here is derived from an EMBL/GenBank/DDBJ whole genome shotgun (WGS) entry which is preliminary data.</text>
</comment>